<dbReference type="GO" id="GO:0003700">
    <property type="term" value="F:DNA-binding transcription factor activity"/>
    <property type="evidence" value="ECO:0007669"/>
    <property type="project" value="InterPro"/>
</dbReference>
<dbReference type="SMART" id="SM00342">
    <property type="entry name" value="HTH_ARAC"/>
    <property type="match status" value="1"/>
</dbReference>
<evidence type="ECO:0000256" key="1">
    <source>
        <dbReference type="ARBA" id="ARBA00023015"/>
    </source>
</evidence>
<organism evidence="5 6">
    <name type="scientific">Diaphorobacter ruginosibacter</name>
    <dbReference type="NCBI Taxonomy" id="1715720"/>
    <lineage>
        <taxon>Bacteria</taxon>
        <taxon>Pseudomonadati</taxon>
        <taxon>Pseudomonadota</taxon>
        <taxon>Betaproteobacteria</taxon>
        <taxon>Burkholderiales</taxon>
        <taxon>Comamonadaceae</taxon>
        <taxon>Diaphorobacter</taxon>
    </lineage>
</organism>
<dbReference type="KEGG" id="drg:H9K76_02490"/>
<dbReference type="Pfam" id="PF12625">
    <property type="entry name" value="Arabinose_bd"/>
    <property type="match status" value="1"/>
</dbReference>
<evidence type="ECO:0000313" key="5">
    <source>
        <dbReference type="EMBL" id="QNN57774.1"/>
    </source>
</evidence>
<evidence type="ECO:0000256" key="2">
    <source>
        <dbReference type="ARBA" id="ARBA00023125"/>
    </source>
</evidence>
<sequence length="348" mass="39147">MPQMVNFYPPRRLARLVHFLESQGHSCVEAMRAAGLSHAMMDLEYIPINSIFVLLQEMLMRTGRTDLGFVAALEIPIGSDDIALQLLLNAPRLRDAFLMLAKYSTLLSPVLHLTVHERDDGGCTLELRLKSSLAYEVGLLLLESIALSGHKYQQFALQDRMLPCSFAFSWPTPAHAYRYREIPGAQVRFGLGGEMRALMHYGADVAMRPMPNADARVHQSVERKARLAVTALERELSYSEWTRHTLAQMEDEMLTQESAARLLQMSARTLARHLEREGAAFGEIAHEVRIERARQLLATSDMSIHDIGLKLGFASQANFARSFKARTGNSPSQFRQLRQCRQAGQEPA</sequence>
<dbReference type="PROSITE" id="PS00041">
    <property type="entry name" value="HTH_ARAC_FAMILY_1"/>
    <property type="match status" value="1"/>
</dbReference>
<protein>
    <submittedName>
        <fullName evidence="5">Helix-turn-helix domain-containing protein</fullName>
    </submittedName>
</protein>
<accession>A0A7G9RQ99</accession>
<dbReference type="PANTHER" id="PTHR47894">
    <property type="entry name" value="HTH-TYPE TRANSCRIPTIONAL REGULATOR GADX"/>
    <property type="match status" value="1"/>
</dbReference>
<dbReference type="AlphaFoldDB" id="A0A7G9RQ99"/>
<dbReference type="GO" id="GO:0005829">
    <property type="term" value="C:cytosol"/>
    <property type="evidence" value="ECO:0007669"/>
    <property type="project" value="TreeGrafter"/>
</dbReference>
<dbReference type="PROSITE" id="PS01124">
    <property type="entry name" value="HTH_ARAC_FAMILY_2"/>
    <property type="match status" value="1"/>
</dbReference>
<dbReference type="InterPro" id="IPR018062">
    <property type="entry name" value="HTH_AraC-typ_CS"/>
</dbReference>
<evidence type="ECO:0000259" key="4">
    <source>
        <dbReference type="PROSITE" id="PS01124"/>
    </source>
</evidence>
<reference evidence="5 6" key="1">
    <citation type="submission" date="2020-08" db="EMBL/GenBank/DDBJ databases">
        <title>Genome sequence of Diaphorobacter ruginosibacter DSM 27467T.</title>
        <authorList>
            <person name="Hyun D.-W."/>
            <person name="Bae J.-W."/>
        </authorList>
    </citation>
    <scope>NUCLEOTIDE SEQUENCE [LARGE SCALE GENOMIC DNA]</scope>
    <source>
        <strain evidence="5 6">DSM 27467</strain>
    </source>
</reference>
<dbReference type="Gene3D" id="1.10.10.60">
    <property type="entry name" value="Homeodomain-like"/>
    <property type="match status" value="1"/>
</dbReference>
<evidence type="ECO:0000313" key="6">
    <source>
        <dbReference type="Proteomes" id="UP000515811"/>
    </source>
</evidence>
<keyword evidence="3" id="KW-0804">Transcription</keyword>
<proteinExistence type="predicted"/>
<feature type="domain" description="HTH araC/xylS-type" evidence="4">
    <location>
        <begin position="239"/>
        <end position="337"/>
    </location>
</feature>
<keyword evidence="2" id="KW-0238">DNA-binding</keyword>
<dbReference type="EMBL" id="CP060714">
    <property type="protein sequence ID" value="QNN57774.1"/>
    <property type="molecule type" value="Genomic_DNA"/>
</dbReference>
<keyword evidence="1" id="KW-0805">Transcription regulation</keyword>
<dbReference type="RefSeq" id="WP_187598019.1">
    <property type="nucleotide sequence ID" value="NZ_CP060714.1"/>
</dbReference>
<evidence type="ECO:0000256" key="3">
    <source>
        <dbReference type="ARBA" id="ARBA00023163"/>
    </source>
</evidence>
<keyword evidence="6" id="KW-1185">Reference proteome</keyword>
<name>A0A7G9RQ99_9BURK</name>
<dbReference type="GO" id="GO:0000976">
    <property type="term" value="F:transcription cis-regulatory region binding"/>
    <property type="evidence" value="ECO:0007669"/>
    <property type="project" value="TreeGrafter"/>
</dbReference>
<dbReference type="Proteomes" id="UP000515811">
    <property type="component" value="Chromosome"/>
</dbReference>
<dbReference type="SUPFAM" id="SSF46689">
    <property type="entry name" value="Homeodomain-like"/>
    <property type="match status" value="1"/>
</dbReference>
<dbReference type="InterPro" id="IPR020449">
    <property type="entry name" value="Tscrpt_reg_AraC-type_HTH"/>
</dbReference>
<dbReference type="PANTHER" id="PTHR47894:SF1">
    <property type="entry name" value="HTH-TYPE TRANSCRIPTIONAL REGULATOR VQSM"/>
    <property type="match status" value="1"/>
</dbReference>
<dbReference type="InterPro" id="IPR009057">
    <property type="entry name" value="Homeodomain-like_sf"/>
</dbReference>
<dbReference type="Pfam" id="PF12833">
    <property type="entry name" value="HTH_18"/>
    <property type="match status" value="1"/>
</dbReference>
<gene>
    <name evidence="5" type="ORF">H9K76_02490</name>
</gene>
<dbReference type="InterPro" id="IPR032687">
    <property type="entry name" value="AraC-type_N"/>
</dbReference>
<dbReference type="InterPro" id="IPR018060">
    <property type="entry name" value="HTH_AraC"/>
</dbReference>
<dbReference type="PRINTS" id="PR00032">
    <property type="entry name" value="HTHARAC"/>
</dbReference>